<feature type="signal peptide" evidence="2">
    <location>
        <begin position="1"/>
        <end position="21"/>
    </location>
</feature>
<dbReference type="EMBL" id="LXEP01000004">
    <property type="protein sequence ID" value="OAT23640.1"/>
    <property type="molecule type" value="Genomic_DNA"/>
</dbReference>
<dbReference type="Proteomes" id="UP000078504">
    <property type="component" value="Unassembled WGS sequence"/>
</dbReference>
<dbReference type="RefSeq" id="WP_064512004.1">
    <property type="nucleotide sequence ID" value="NZ_LXEP01000004.1"/>
</dbReference>
<keyword evidence="2" id="KW-0732">Signal</keyword>
<gene>
    <name evidence="3" type="ORF">M977_00549</name>
</gene>
<sequence length="88" mass="10242">MKRLSIFLLMMLSLIGSQALAVEIHPLTNPSLHNPYPKTSAVQQDWPEMMPEQGINSKHWDEQQMAAEHQRWPQEPVPHFSGRIEGWR</sequence>
<organism evidence="3 4">
    <name type="scientific">Buttiauxella gaviniae ATCC 51604</name>
    <dbReference type="NCBI Taxonomy" id="1354253"/>
    <lineage>
        <taxon>Bacteria</taxon>
        <taxon>Pseudomonadati</taxon>
        <taxon>Pseudomonadota</taxon>
        <taxon>Gammaproteobacteria</taxon>
        <taxon>Enterobacterales</taxon>
        <taxon>Enterobacteriaceae</taxon>
        <taxon>Buttiauxella</taxon>
    </lineage>
</organism>
<comment type="caution">
    <text evidence="3">The sequence shown here is derived from an EMBL/GenBank/DDBJ whole genome shotgun (WGS) entry which is preliminary data.</text>
</comment>
<name>A0A1B7I5F2_9ENTR</name>
<evidence type="ECO:0000256" key="1">
    <source>
        <dbReference type="SAM" id="MobiDB-lite"/>
    </source>
</evidence>
<dbReference type="PATRIC" id="fig|1354253.4.peg.568"/>
<evidence type="ECO:0000313" key="3">
    <source>
        <dbReference type="EMBL" id="OAT23640.1"/>
    </source>
</evidence>
<evidence type="ECO:0000256" key="2">
    <source>
        <dbReference type="SAM" id="SignalP"/>
    </source>
</evidence>
<reference evidence="3 4" key="1">
    <citation type="submission" date="2016-04" db="EMBL/GenBank/DDBJ databases">
        <title>ATOL: Assembling a taxonomically balanced genome-scale reconstruction of the evolutionary history of the Enterobacteriaceae.</title>
        <authorList>
            <person name="Plunkett G.III."/>
            <person name="Neeno-Eckwall E.C."/>
            <person name="Glasner J.D."/>
            <person name="Perna N.T."/>
        </authorList>
    </citation>
    <scope>NUCLEOTIDE SEQUENCE [LARGE SCALE GENOMIC DNA]</scope>
    <source>
        <strain evidence="3 4">ATCC 51604</strain>
    </source>
</reference>
<feature type="region of interest" description="Disordered" evidence="1">
    <location>
        <begin position="61"/>
        <end position="88"/>
    </location>
</feature>
<protein>
    <submittedName>
        <fullName evidence="3">Uncharacterized protein</fullName>
    </submittedName>
</protein>
<proteinExistence type="predicted"/>
<accession>A0A1B7I5F2</accession>
<evidence type="ECO:0000313" key="4">
    <source>
        <dbReference type="Proteomes" id="UP000078504"/>
    </source>
</evidence>
<feature type="compositionally biased region" description="Basic and acidic residues" evidence="1">
    <location>
        <begin position="61"/>
        <end position="72"/>
    </location>
</feature>
<dbReference type="AlphaFoldDB" id="A0A1B7I5F2"/>
<feature type="chain" id="PRO_5008593774" evidence="2">
    <location>
        <begin position="22"/>
        <end position="88"/>
    </location>
</feature>